<dbReference type="Gene3D" id="6.10.140.1360">
    <property type="match status" value="1"/>
</dbReference>
<feature type="domain" description="Virion DNA-directed RNA polymerase plug insertion" evidence="2">
    <location>
        <begin position="1420"/>
        <end position="1502"/>
    </location>
</feature>
<name>A0A2P1JUW9_9CAUD</name>
<dbReference type="InterPro" id="IPR054062">
    <property type="entry name" value="vRNAP_dom2"/>
</dbReference>
<dbReference type="Pfam" id="PF21894">
    <property type="entry name" value="N4_RNAP_helical"/>
    <property type="match status" value="1"/>
</dbReference>
<dbReference type="Proteomes" id="UP000241502">
    <property type="component" value="Segment"/>
</dbReference>
<dbReference type="Pfam" id="PF21624">
    <property type="entry name" value="vRNAP_plug"/>
    <property type="match status" value="1"/>
</dbReference>
<evidence type="ECO:0000313" key="6">
    <source>
        <dbReference type="EMBL" id="AVO23151.1"/>
    </source>
</evidence>
<protein>
    <submittedName>
        <fullName evidence="6">Virion RNA polymerase</fullName>
    </submittedName>
</protein>
<proteinExistence type="predicted"/>
<dbReference type="InterPro" id="IPR049433">
    <property type="entry name" value="vRNAP_plug"/>
</dbReference>
<gene>
    <name evidence="6" type="ORF">RIVERRIDER_70</name>
</gene>
<dbReference type="Gene3D" id="1.20.140.110">
    <property type="match status" value="2"/>
</dbReference>
<feature type="domain" description="Virion DNA-directed RNA polymerase" evidence="3">
    <location>
        <begin position="1879"/>
        <end position="2023"/>
    </location>
</feature>
<dbReference type="InterPro" id="IPR049432">
    <property type="entry name" value="vRNAP_dom"/>
</dbReference>
<evidence type="ECO:0000259" key="4">
    <source>
        <dbReference type="Pfam" id="PF21867"/>
    </source>
</evidence>
<dbReference type="Gene3D" id="6.10.250.1860">
    <property type="match status" value="1"/>
</dbReference>
<dbReference type="InterPro" id="IPR053805">
    <property type="entry name" value="N4_RNAP_helical"/>
</dbReference>
<accession>A0A2P1JUW9</accession>
<evidence type="ECO:0000259" key="2">
    <source>
        <dbReference type="Pfam" id="PF21624"/>
    </source>
</evidence>
<keyword evidence="7" id="KW-1185">Reference proteome</keyword>
<feature type="domain" description="Bacteriophage N4 RNA polymerase helical" evidence="5">
    <location>
        <begin position="1579"/>
        <end position="1794"/>
    </location>
</feature>
<reference evidence="6" key="1">
    <citation type="submission" date="2018-02" db="EMBL/GenBank/DDBJ databases">
        <authorList>
            <person name="Miller M."/>
            <person name="Deiulio A."/>
            <person name="Douthitt C."/>
            <person name="McMahon J."/>
            <person name="Holland C."/>
            <person name="Wiersma-Koch H."/>
            <person name="Turechek W."/>
            <person name="D'Elia T."/>
        </authorList>
    </citation>
    <scope>NUCLEOTIDE SEQUENCE [LARGE SCALE GENOMIC DNA]</scope>
</reference>
<feature type="domain" description="Virion DNA-directed RNA polymerase" evidence="4">
    <location>
        <begin position="1284"/>
        <end position="1404"/>
    </location>
</feature>
<sequence length="3442" mass="374653">MAITDILRSALSTPVVTPDPVLPAPAQVAAPATPDMNSVDFYQVAAGQGNQSGAATMSELEADLRTMLPSDIYAKYGSNATNLILAQGAGNAAFQRDQSLNNRNLSQASADIISGVGSGLGNAFAGIGALALGAVSDEAGSWASEKIQDANEFVQGTQTDVLNARRRSTQAVTALDNRDSQAQFESERESMGEFPAALRQIGRDTVNTVVNSVSDETTFIQGTSDAVGSLLGAGPITKGLRAIGAPIAQAIGRASGAPLAAAIAAERVGAAVSTPAAIAAMEAGGAYQQTTNAVMEQSFDELNRTSPQFRELVASGVSQEDARTQLASSAGRQAALIQAPIAAATGALVARFEASPFHVPNLRTALANALVREPLEEGIQSGTGGLAQNYAIQQNVNPTQQLSEGVGEQVGQGALYGFSAAGTVQLPGASGRVALKAANGTMQGLKSVVSPVFNGLVERGNRIIAENEKSSPLADSVVGNAAAEAVAQAPMAAEEIRAAIDAQDIAPEEKANAVSYVDTLMNQLTVNPAEVEEVGYGENIRPLILNAGNRVEAMQNLAEFVNRVKEDTPDSIEAGYALLRMAQSVQDFKMRESAGLDGLDPESRPAQLLNQYAGLLANLDTPKINRALTTVMQKMQAAEDGSIAPQVTDENVETPAGKQAVNEALVVAETAPQKLDPTTADQILYQESQGRLVLTPDQRAALTFSKTILQEQRAYNEAVDRLGLKRRQDLVAKQITTDTMRTGDGEKSALVHYKGIRSAVAAGNLNLAGALLTDFSEFVQHMQNKVGALNAHFAAGNPNADGVTYMALQPDRTWKQSAKGLYVNTRSTKSLEQAHQIALEAQVLANVYNGLSDSFPDLNGGHIGAVSLDSRLDGPIQEVADSFRRNSRVVDSAPTEEPTVQAREDNTSAETEPVIEESRSGEEVVSNQPEVIEEPTSAPQPANETVAEDAVVDTVEPAQSTVEDEPLPQGMEAVFPSLVQTDKYPNRFKEAYSLPDEARTHTLGSESPLAMVQEALSSGQNFIRHVGDAVRHDVTVDVISGYSSLFSEAKWIKKSLDKQLQTFLSEKNVGGRFLSGQADVNTWLDGKLINITDNVDGKLTYNQNLVENAVLAGLHWLINGDVYTQDMTAEDFQAYTGLNMDTIGDSDLIEELNQGMSTAEAKRTLAQKIKSYWGLTANSNAPLGYVEGIPESMAAEIIQAMVDNKLLNVVNVTLDERHGLDHRQTFNRYVVAEDAIPAGINDYPNAIEHAVMLEPEEVNFIGDDVKMEVAKRQMNNPLVENTEDQQSALREEQKTPFYVNQTMINVYTGLGMGALQRLFGAGNVGGQVLNKAHEASLEGKNRTITAAMNSLARVYGEVNNLAQAAGRDVTDMPVRYRYNMSRVGRMQMLGKYSPQSSKVVREAILPTRATLNLTDPDQYGNFIIAVGQHFGVKVHNMERPAAIAKIEGMLASMGDAISLLQSLNSGSHILNETDVDTLLNTFKAVGADMTPAALHSLSEYARLDDSNRGEFTTSLYLEADGMTNGPINAMGLMTIGDFSEQWVNNMRKGGVTFGAPTTANEIRSSIDSKDLYQASTDETAKAVDSLRKELADDQYGTDQINRLFTVLDAFFGNDITFDNETGVLTLGRGALKNPLTITIYGSGANGIAGNVTQSLIKKIYERLSTVATMQKADSSISMAQAMFGVNDVNAQQKLDTFYAAMDELTSVVPVRTKNGIKWDDAPTKRVDMADPVEFQFNSDQIKNIQQNMLHLFVAPMREGITASVGAPMMKAVEVLRRATQVQSIFLEDAFKREVAAALETKAAADPNWKKTEFLSQAELRGIYKKLETLAPLIDTGAQRFYIAGSTKTDVGASEFGRGLIKASRMSTDAYIYGPANAGVAGAAFMTIGSGDGRMMQYLANAKLKGTLKVFDGMNIALDNRLMDYSRRANEAVYQSWQGNPLAAVNDSWVKFSKNVSFDDVSQEMLVELYRALGIRLERNEVHTVSAVQAAMEELGLNLKWSAESAADRITARQAVANSVDQMAAAGAPYSNGVAPVDDPLAALQAAYKAARDKRGVVTVTPKPVAAVSAPLDQVGRAHKSGARVLSYTALQNLGRMVEMTDAQKVIFGEIQRSQSMKDWQVVFGNAEQIAAYQNATGKIITPRDKLGATVVADKTIYLYNASVETLIHEQVHATTFEKVLAHYEGNSSPEVADAIVRIEGLMDQFMQDTSNEVAVTTAQAVITEAQSDLDVTDAVAKAKALNEFMAWALTNEQLTENLKTKQSPSLVQMAKDVVKFLKQLFWGKKKAPAIADDALSTLQFNTGVIIRSSPTIADGVRDTALFQNPLFGNNDRLIALQQTFMRKVADYVRVRVDPHSGQSRRKELQDALRNSSALTAMVNAHGFPMTMQEAALFRHLTTAMTMSIDLDANALAKAQELFTHVTKNMTVDDLMPENPVDPQAARYYAQEQYNVIMGNYLTTTDVKGRSSLLPVFVALSMTNDTLRRALSRMALPKADRADGRTLDGMLENAGQTAMDKLSGYLSGTSKSRDIGSAMDALMSHMYDTMQDTQSAMDQYASKTGGVFDRANQYIVDGVEKLSEAAIVKATEAEQRATTKAGRMLANAAQIMAKMATEKNGAQVAMGFMEMSNRSNLWKPLQDLFNDLVGRTDNNSTIYDMIKTVRAMVQQDRQQFREHLPGIIAGKFKRELTKDQWSMLHRGLGKTDLAALDSDALQAVADDNYRAQRITALEDTVRNHSPINFDTYQKKMQQLANYMMTGEAGNNLLRNALAISRLFNESRRGSWKAPGQDVIDAIDQLTSLYAVESLTPMVRSDLANLITNEAEGMEFAVSYLRGQRKDEYTKAQTNRAQYNQFKGYIPTLDQPGVSLLVAEDKEFSKLAERSYVRVADYKGDYLERSRTKKGYYYAPVSGRAAYNQGIFQNVRHTSNGVDAVTGFTHDTMVAGRITERAEVALISRAAAAYSRTNTANQAEPLMPIWDEKGNAVAYERAVDPQQMQRLNKDDHFAKMIGVWRGRQVEEAKAQFFNERLVDALHDMYESDTKASSTAQEMYVDLFDKKTDKVIADAASLFSAETRKYIKSKFGEEFYVRKDMLNDAIGYRSASTGDVFTGNTRWSREATETAKKVALGLFGNKAYSYVTNAERVLQNFVQDARTIIVVKSVVVPISNSIANVYQLVGRGVPLLSVARGYPQKAAEIDSYVKSRVRMDEAEGELRVAEANNDIVGTRKLNAELRSIRDAHRRLSIWPLIEAGEFTAISDVGMTTDDIELTSGKLNAYIEKMVDRLPESVRTAGRYALITKDTALYQGLQKAIQYGDFVAKAILYDDITRRQKKSPEYALSRITEEFVNYDRLPGRFRGYLESIGLLWFWNFKIRSAKVGLSMIRNNPLHSLLAVAAPAPTMFGSVGLPIEDNLFAKLADGSLDYSVGVGQAFRAPLLNPWINLVN</sequence>
<evidence type="ECO:0000313" key="7">
    <source>
        <dbReference type="Proteomes" id="UP000241502"/>
    </source>
</evidence>
<dbReference type="EMBL" id="MG983743">
    <property type="protein sequence ID" value="AVO23151.1"/>
    <property type="molecule type" value="Genomic_DNA"/>
</dbReference>
<evidence type="ECO:0000259" key="3">
    <source>
        <dbReference type="Pfam" id="PF21769"/>
    </source>
</evidence>
<evidence type="ECO:0000256" key="1">
    <source>
        <dbReference type="SAM" id="MobiDB-lite"/>
    </source>
</evidence>
<feature type="region of interest" description="Disordered" evidence="1">
    <location>
        <begin position="884"/>
        <end position="943"/>
    </location>
</feature>
<organism evidence="6 7">
    <name type="scientific">Xanthomonas phage RiverRider</name>
    <dbReference type="NCBI Taxonomy" id="2108116"/>
    <lineage>
        <taxon>Viruses</taxon>
        <taxon>Duplodnaviria</taxon>
        <taxon>Heunggongvirae</taxon>
        <taxon>Uroviricota</taxon>
        <taxon>Caudoviricetes</taxon>
        <taxon>Schitoviridae</taxon>
        <taxon>Riverridervirus</taxon>
        <taxon>Riverridervirus riverrider</taxon>
    </lineage>
</organism>
<dbReference type="Gene3D" id="6.10.140.1370">
    <property type="match status" value="1"/>
</dbReference>
<dbReference type="Pfam" id="PF21769">
    <property type="entry name" value="vRNAP_dom"/>
    <property type="match status" value="1"/>
</dbReference>
<evidence type="ECO:0000259" key="5">
    <source>
        <dbReference type="Pfam" id="PF21894"/>
    </source>
</evidence>
<dbReference type="Pfam" id="PF21867">
    <property type="entry name" value="vRNAP_dom_2"/>
    <property type="match status" value="1"/>
</dbReference>